<feature type="chain" id="PRO_5042994163" evidence="2">
    <location>
        <begin position="19"/>
        <end position="253"/>
    </location>
</feature>
<evidence type="ECO:0000256" key="1">
    <source>
        <dbReference type="SAM" id="MobiDB-lite"/>
    </source>
</evidence>
<accession>A0AAN6RE22</accession>
<dbReference type="AlphaFoldDB" id="A0AAN6RE22"/>
<evidence type="ECO:0000256" key="2">
    <source>
        <dbReference type="SAM" id="SignalP"/>
    </source>
</evidence>
<sequence>MRLLQTLIELTLVGSVAAHAIAIREEAAVAEAAGDDRGKGWHPKTRQPHFFNLRVNDRCDPWHRPYPETKKSQCPFDSYAIRLEKGILVATPYNKWWDPKLPTFFVDDDSQLYTVSKEPLQLYVDAVTGAVKYTKVGWLPPSAISTGFYHTGNNPIQLVDPSPSYLTWPSTFGITKGGNFALCPLGSTGQYQIFVNNWNFDQQGVEKRRCKYYALAALNANPWKQSGPYKGDHDDYDHDDDHHDGYDSYDKAA</sequence>
<protein>
    <submittedName>
        <fullName evidence="3">Uncharacterized protein</fullName>
    </submittedName>
</protein>
<dbReference type="EMBL" id="WVTA01000015">
    <property type="protein sequence ID" value="KAK3201815.1"/>
    <property type="molecule type" value="Genomic_DNA"/>
</dbReference>
<organism evidence="3 4">
    <name type="scientific">Pseudopithomyces chartarum</name>
    <dbReference type="NCBI Taxonomy" id="1892770"/>
    <lineage>
        <taxon>Eukaryota</taxon>
        <taxon>Fungi</taxon>
        <taxon>Dikarya</taxon>
        <taxon>Ascomycota</taxon>
        <taxon>Pezizomycotina</taxon>
        <taxon>Dothideomycetes</taxon>
        <taxon>Pleosporomycetidae</taxon>
        <taxon>Pleosporales</taxon>
        <taxon>Massarineae</taxon>
        <taxon>Didymosphaeriaceae</taxon>
        <taxon>Pseudopithomyces</taxon>
    </lineage>
</organism>
<reference evidence="3 4" key="1">
    <citation type="submission" date="2021-02" db="EMBL/GenBank/DDBJ databases">
        <title>Genome assembly of Pseudopithomyces chartarum.</title>
        <authorList>
            <person name="Jauregui R."/>
            <person name="Singh J."/>
            <person name="Voisey C."/>
        </authorList>
    </citation>
    <scope>NUCLEOTIDE SEQUENCE [LARGE SCALE GENOMIC DNA]</scope>
    <source>
        <strain evidence="3 4">AGR01</strain>
    </source>
</reference>
<name>A0AAN6RE22_9PLEO</name>
<evidence type="ECO:0000313" key="3">
    <source>
        <dbReference type="EMBL" id="KAK3201815.1"/>
    </source>
</evidence>
<feature type="signal peptide" evidence="2">
    <location>
        <begin position="1"/>
        <end position="18"/>
    </location>
</feature>
<proteinExistence type="predicted"/>
<comment type="caution">
    <text evidence="3">The sequence shown here is derived from an EMBL/GenBank/DDBJ whole genome shotgun (WGS) entry which is preliminary data.</text>
</comment>
<keyword evidence="2" id="KW-0732">Signal</keyword>
<feature type="compositionally biased region" description="Basic and acidic residues" evidence="1">
    <location>
        <begin position="230"/>
        <end position="253"/>
    </location>
</feature>
<dbReference type="Proteomes" id="UP001280581">
    <property type="component" value="Unassembled WGS sequence"/>
</dbReference>
<keyword evidence="4" id="KW-1185">Reference proteome</keyword>
<evidence type="ECO:0000313" key="4">
    <source>
        <dbReference type="Proteomes" id="UP001280581"/>
    </source>
</evidence>
<feature type="region of interest" description="Disordered" evidence="1">
    <location>
        <begin position="225"/>
        <end position="253"/>
    </location>
</feature>
<gene>
    <name evidence="3" type="ORF">GRF29_164g758479</name>
</gene>